<keyword evidence="8" id="KW-1185">Reference proteome</keyword>
<dbReference type="InterPro" id="IPR001128">
    <property type="entry name" value="Cyt_P450"/>
</dbReference>
<organism evidence="7 8">
    <name type="scientific">Plectosphaerella cucumerina</name>
    <dbReference type="NCBI Taxonomy" id="40658"/>
    <lineage>
        <taxon>Eukaryota</taxon>
        <taxon>Fungi</taxon>
        <taxon>Dikarya</taxon>
        <taxon>Ascomycota</taxon>
        <taxon>Pezizomycotina</taxon>
        <taxon>Sordariomycetes</taxon>
        <taxon>Hypocreomycetidae</taxon>
        <taxon>Glomerellales</taxon>
        <taxon>Plectosphaerellaceae</taxon>
        <taxon>Plectosphaerella</taxon>
    </lineage>
</organism>
<dbReference type="PANTHER" id="PTHR46300:SF5">
    <property type="entry name" value="CYTOCHROME P450"/>
    <property type="match status" value="1"/>
</dbReference>
<keyword evidence="6" id="KW-0503">Monooxygenase</keyword>
<evidence type="ECO:0000313" key="7">
    <source>
        <dbReference type="EMBL" id="KAH7362356.1"/>
    </source>
</evidence>
<reference evidence="7" key="1">
    <citation type="journal article" date="2021" name="Nat. Commun.">
        <title>Genetic determinants of endophytism in the Arabidopsis root mycobiome.</title>
        <authorList>
            <person name="Mesny F."/>
            <person name="Miyauchi S."/>
            <person name="Thiergart T."/>
            <person name="Pickel B."/>
            <person name="Atanasova L."/>
            <person name="Karlsson M."/>
            <person name="Huettel B."/>
            <person name="Barry K.W."/>
            <person name="Haridas S."/>
            <person name="Chen C."/>
            <person name="Bauer D."/>
            <person name="Andreopoulos W."/>
            <person name="Pangilinan J."/>
            <person name="LaButti K."/>
            <person name="Riley R."/>
            <person name="Lipzen A."/>
            <person name="Clum A."/>
            <person name="Drula E."/>
            <person name="Henrissat B."/>
            <person name="Kohler A."/>
            <person name="Grigoriev I.V."/>
            <person name="Martin F.M."/>
            <person name="Hacquard S."/>
        </authorList>
    </citation>
    <scope>NUCLEOTIDE SEQUENCE</scope>
    <source>
        <strain evidence="7">MPI-CAGE-AT-0016</strain>
    </source>
</reference>
<evidence type="ECO:0000256" key="2">
    <source>
        <dbReference type="ARBA" id="ARBA00022723"/>
    </source>
</evidence>
<dbReference type="Proteomes" id="UP000813385">
    <property type="component" value="Unassembled WGS sequence"/>
</dbReference>
<keyword evidence="2 5" id="KW-0479">Metal-binding</keyword>
<protein>
    <submittedName>
        <fullName evidence="7">Cytochrome P450 1A2</fullName>
    </submittedName>
</protein>
<dbReference type="PANTHER" id="PTHR46300">
    <property type="entry name" value="P450, PUTATIVE (EUROFUNG)-RELATED-RELATED"/>
    <property type="match status" value="1"/>
</dbReference>
<gene>
    <name evidence="7" type="ORF">B0T11DRAFT_83504</name>
</gene>
<keyword evidence="5 6" id="KW-0349">Heme</keyword>
<evidence type="ECO:0000256" key="1">
    <source>
        <dbReference type="ARBA" id="ARBA00010617"/>
    </source>
</evidence>
<dbReference type="GO" id="GO:0020037">
    <property type="term" value="F:heme binding"/>
    <property type="evidence" value="ECO:0007669"/>
    <property type="project" value="InterPro"/>
</dbReference>
<evidence type="ECO:0000256" key="5">
    <source>
        <dbReference type="PIRSR" id="PIRSR602401-1"/>
    </source>
</evidence>
<dbReference type="PRINTS" id="PR00463">
    <property type="entry name" value="EP450I"/>
</dbReference>
<dbReference type="GO" id="GO:0004497">
    <property type="term" value="F:monooxygenase activity"/>
    <property type="evidence" value="ECO:0007669"/>
    <property type="project" value="UniProtKB-KW"/>
</dbReference>
<dbReference type="InterPro" id="IPR036396">
    <property type="entry name" value="Cyt_P450_sf"/>
</dbReference>
<feature type="binding site" description="axial binding residue" evidence="5">
    <location>
        <position position="442"/>
    </location>
    <ligand>
        <name>heme</name>
        <dbReference type="ChEBI" id="CHEBI:30413"/>
    </ligand>
    <ligandPart>
        <name>Fe</name>
        <dbReference type="ChEBI" id="CHEBI:18248"/>
    </ligandPart>
</feature>
<dbReference type="PRINTS" id="PR00385">
    <property type="entry name" value="P450"/>
</dbReference>
<dbReference type="CDD" id="cd11065">
    <property type="entry name" value="CYP64-like"/>
    <property type="match status" value="1"/>
</dbReference>
<dbReference type="Pfam" id="PF00067">
    <property type="entry name" value="p450"/>
    <property type="match status" value="1"/>
</dbReference>
<dbReference type="GO" id="GO:0005506">
    <property type="term" value="F:iron ion binding"/>
    <property type="evidence" value="ECO:0007669"/>
    <property type="project" value="InterPro"/>
</dbReference>
<dbReference type="InterPro" id="IPR050364">
    <property type="entry name" value="Cytochrome_P450_fung"/>
</dbReference>
<keyword evidence="3 6" id="KW-0560">Oxidoreductase</keyword>
<dbReference type="OrthoDB" id="1103324at2759"/>
<evidence type="ECO:0000256" key="3">
    <source>
        <dbReference type="ARBA" id="ARBA00023002"/>
    </source>
</evidence>
<evidence type="ECO:0000256" key="4">
    <source>
        <dbReference type="ARBA" id="ARBA00023004"/>
    </source>
</evidence>
<dbReference type="EMBL" id="JAGPXD010000003">
    <property type="protein sequence ID" value="KAH7362356.1"/>
    <property type="molecule type" value="Genomic_DNA"/>
</dbReference>
<evidence type="ECO:0000313" key="8">
    <source>
        <dbReference type="Proteomes" id="UP000813385"/>
    </source>
</evidence>
<comment type="cofactor">
    <cofactor evidence="5">
        <name>heme</name>
        <dbReference type="ChEBI" id="CHEBI:30413"/>
    </cofactor>
</comment>
<dbReference type="InterPro" id="IPR002401">
    <property type="entry name" value="Cyt_P450_E_grp-I"/>
</dbReference>
<name>A0A8K0TJ09_9PEZI</name>
<dbReference type="SUPFAM" id="SSF48264">
    <property type="entry name" value="Cytochrome P450"/>
    <property type="match status" value="1"/>
</dbReference>
<keyword evidence="4 5" id="KW-0408">Iron</keyword>
<evidence type="ECO:0000256" key="6">
    <source>
        <dbReference type="RuleBase" id="RU000461"/>
    </source>
</evidence>
<proteinExistence type="inferred from homology"/>
<accession>A0A8K0TJ09</accession>
<dbReference type="GO" id="GO:0016705">
    <property type="term" value="F:oxidoreductase activity, acting on paired donors, with incorporation or reduction of molecular oxygen"/>
    <property type="evidence" value="ECO:0007669"/>
    <property type="project" value="InterPro"/>
</dbReference>
<comment type="similarity">
    <text evidence="1 6">Belongs to the cytochrome P450 family.</text>
</comment>
<dbReference type="Gene3D" id="1.10.630.10">
    <property type="entry name" value="Cytochrome P450"/>
    <property type="match status" value="1"/>
</dbReference>
<dbReference type="AlphaFoldDB" id="A0A8K0TJ09"/>
<comment type="caution">
    <text evidence="7">The sequence shown here is derived from an EMBL/GenBank/DDBJ whole genome shotgun (WGS) entry which is preliminary data.</text>
</comment>
<dbReference type="PROSITE" id="PS00086">
    <property type="entry name" value="CYTOCHROME_P450"/>
    <property type="match status" value="1"/>
</dbReference>
<sequence>MDIFMNQAHPVVTVLVATSILVFVWRRVFSATCRLPLPPGPKGRFLLGNLGQISAEHPEMDYIRWGKEYNSDVIHTQVLGQHMLSLNSVESASDLLDKRGNIYSDRPRFTLFEVMGWGLTLTFLRWGPRFKLHRRLFQTSFSQSNIKTFRPMQLQEARKAVRSLLADPHDWKDITLLMATSIIFRVAYGQEVSSKDSPYCEMSLAANYATTEGGVPGSTLVDIFPLARHLPDWLNISPSLQHARRSRPTIQTIHEVPWAAALKDYEAGTTSPSFMRTHLGTYLANKEAGKKQDLTIPDVKGAAGAIFIAGGNTTWSTLQSCILFLVKYPEVQKRLQRELDEVVGRERLPDFEDLPKLPYLECFMNETLRCLPLNPLVIPHMSLRDDTYNGMFIPKGTVIFANAKAMAMAADKYQNPELFDPDRYLRGEPSPPGNFGFGRRRCPGNYLAMASVNIFIVTLLSAFNLEMALADDGTPMEPEVELSVGLGGHPKPFECTLKPRTDTTAPALMSQE</sequence>
<dbReference type="InterPro" id="IPR017972">
    <property type="entry name" value="Cyt_P450_CS"/>
</dbReference>